<proteinExistence type="predicted"/>
<comment type="caution">
    <text evidence="1">The sequence shown here is derived from an EMBL/GenBank/DDBJ whole genome shotgun (WGS) entry which is preliminary data.</text>
</comment>
<feature type="non-terminal residue" evidence="1">
    <location>
        <position position="88"/>
    </location>
</feature>
<dbReference type="AlphaFoldDB" id="A0A6G3XAK0"/>
<feature type="non-terminal residue" evidence="1">
    <location>
        <position position="1"/>
    </location>
</feature>
<reference evidence="1" key="1">
    <citation type="submission" date="2020-01" db="EMBL/GenBank/DDBJ databases">
        <title>Insect and environment-associated Actinomycetes.</title>
        <authorList>
            <person name="Currrie C."/>
            <person name="Chevrette M."/>
            <person name="Carlson C."/>
            <person name="Stubbendieck R."/>
            <person name="Wendt-Pienkowski E."/>
        </authorList>
    </citation>
    <scope>NUCLEOTIDE SEQUENCE</scope>
    <source>
        <strain evidence="1">SID7499</strain>
    </source>
</reference>
<protein>
    <submittedName>
        <fullName evidence="1">PIG-L family deacetylase</fullName>
    </submittedName>
</protein>
<sequence>HLVPYGGAPDWECGNPSGCGDYNIGGDRPLASRKGWVRSTHHRYPGPRARVASGADGRLTVYGVLGLRAVRWRESAPGSGTLDGPDDL</sequence>
<name>A0A6G3XAK0_9ACTN</name>
<organism evidence="1">
    <name type="scientific">Streptomyces sp. SID7499</name>
    <dbReference type="NCBI Taxonomy" id="2706086"/>
    <lineage>
        <taxon>Bacteria</taxon>
        <taxon>Bacillati</taxon>
        <taxon>Actinomycetota</taxon>
        <taxon>Actinomycetes</taxon>
        <taxon>Kitasatosporales</taxon>
        <taxon>Streptomycetaceae</taxon>
        <taxon>Streptomyces</taxon>
    </lineage>
</organism>
<gene>
    <name evidence="1" type="ORF">G3M58_50500</name>
</gene>
<dbReference type="EMBL" id="JAAGMN010005256">
    <property type="protein sequence ID" value="NEE14687.1"/>
    <property type="molecule type" value="Genomic_DNA"/>
</dbReference>
<accession>A0A6G3XAK0</accession>
<evidence type="ECO:0000313" key="1">
    <source>
        <dbReference type="EMBL" id="NEE14687.1"/>
    </source>
</evidence>